<gene>
    <name evidence="2" type="ORF">K458DRAFT_393100</name>
</gene>
<dbReference type="Proteomes" id="UP000799291">
    <property type="component" value="Unassembled WGS sequence"/>
</dbReference>
<sequence length="180" mass="19168">MLIPRNKATTTAADNLPKREAHLTVPLIHGAQTPPILQGQSQQPTTQDLAQSREQPKSSSPTIHLPCTNGSSRPRYGASPGVLAGNEKVREAMGAKGVVANSQLPKNIQGDNHDPIRLSKKSGSWHVPPVPITNLTQLPAPASPSVRPMISTSQGPLPDAELPPLVERRHVSLIEDPGRA</sequence>
<organism evidence="2 3">
    <name type="scientific">Lentithecium fluviatile CBS 122367</name>
    <dbReference type="NCBI Taxonomy" id="1168545"/>
    <lineage>
        <taxon>Eukaryota</taxon>
        <taxon>Fungi</taxon>
        <taxon>Dikarya</taxon>
        <taxon>Ascomycota</taxon>
        <taxon>Pezizomycotina</taxon>
        <taxon>Dothideomycetes</taxon>
        <taxon>Pleosporomycetidae</taxon>
        <taxon>Pleosporales</taxon>
        <taxon>Massarineae</taxon>
        <taxon>Lentitheciaceae</taxon>
        <taxon>Lentithecium</taxon>
    </lineage>
</organism>
<feature type="region of interest" description="Disordered" evidence="1">
    <location>
        <begin position="136"/>
        <end position="164"/>
    </location>
</feature>
<evidence type="ECO:0000313" key="3">
    <source>
        <dbReference type="Proteomes" id="UP000799291"/>
    </source>
</evidence>
<proteinExistence type="predicted"/>
<name>A0A6G1IPF8_9PLEO</name>
<evidence type="ECO:0000256" key="1">
    <source>
        <dbReference type="SAM" id="MobiDB-lite"/>
    </source>
</evidence>
<evidence type="ECO:0000313" key="2">
    <source>
        <dbReference type="EMBL" id="KAF2680127.1"/>
    </source>
</evidence>
<feature type="region of interest" description="Disordered" evidence="1">
    <location>
        <begin position="1"/>
        <end position="20"/>
    </location>
</feature>
<feature type="compositionally biased region" description="Polar residues" evidence="1">
    <location>
        <begin position="38"/>
        <end position="72"/>
    </location>
</feature>
<protein>
    <submittedName>
        <fullName evidence="2">Uncharacterized protein</fullName>
    </submittedName>
</protein>
<accession>A0A6G1IPF8</accession>
<dbReference type="AlphaFoldDB" id="A0A6G1IPF8"/>
<reference evidence="2" key="1">
    <citation type="journal article" date="2020" name="Stud. Mycol.">
        <title>101 Dothideomycetes genomes: a test case for predicting lifestyles and emergence of pathogens.</title>
        <authorList>
            <person name="Haridas S."/>
            <person name="Albert R."/>
            <person name="Binder M."/>
            <person name="Bloem J."/>
            <person name="Labutti K."/>
            <person name="Salamov A."/>
            <person name="Andreopoulos B."/>
            <person name="Baker S."/>
            <person name="Barry K."/>
            <person name="Bills G."/>
            <person name="Bluhm B."/>
            <person name="Cannon C."/>
            <person name="Castanera R."/>
            <person name="Culley D."/>
            <person name="Daum C."/>
            <person name="Ezra D."/>
            <person name="Gonzalez J."/>
            <person name="Henrissat B."/>
            <person name="Kuo A."/>
            <person name="Liang C."/>
            <person name="Lipzen A."/>
            <person name="Lutzoni F."/>
            <person name="Magnuson J."/>
            <person name="Mondo S."/>
            <person name="Nolan M."/>
            <person name="Ohm R."/>
            <person name="Pangilinan J."/>
            <person name="Park H.-J."/>
            <person name="Ramirez L."/>
            <person name="Alfaro M."/>
            <person name="Sun H."/>
            <person name="Tritt A."/>
            <person name="Yoshinaga Y."/>
            <person name="Zwiers L.-H."/>
            <person name="Turgeon B."/>
            <person name="Goodwin S."/>
            <person name="Spatafora J."/>
            <person name="Crous P."/>
            <person name="Grigoriev I."/>
        </authorList>
    </citation>
    <scope>NUCLEOTIDE SEQUENCE</scope>
    <source>
        <strain evidence="2">CBS 122367</strain>
    </source>
</reference>
<keyword evidence="3" id="KW-1185">Reference proteome</keyword>
<dbReference type="EMBL" id="MU005598">
    <property type="protein sequence ID" value="KAF2680127.1"/>
    <property type="molecule type" value="Genomic_DNA"/>
</dbReference>
<feature type="region of interest" description="Disordered" evidence="1">
    <location>
        <begin position="34"/>
        <end position="82"/>
    </location>
</feature>